<evidence type="ECO:0000313" key="2">
    <source>
        <dbReference type="Proteomes" id="UP000824540"/>
    </source>
</evidence>
<dbReference type="AlphaFoldDB" id="A0A8T2N0F3"/>
<dbReference type="EMBL" id="JAFBMS010000281">
    <property type="protein sequence ID" value="KAG9331861.1"/>
    <property type="molecule type" value="Genomic_DNA"/>
</dbReference>
<protein>
    <submittedName>
        <fullName evidence="1">Uncharacterized protein</fullName>
    </submittedName>
</protein>
<name>A0A8T2N0F3_9TELE</name>
<comment type="caution">
    <text evidence="1">The sequence shown here is derived from an EMBL/GenBank/DDBJ whole genome shotgun (WGS) entry which is preliminary data.</text>
</comment>
<accession>A0A8T2N0F3</accession>
<feature type="non-terminal residue" evidence="1">
    <location>
        <position position="59"/>
    </location>
</feature>
<dbReference type="OrthoDB" id="10622336at2759"/>
<reference evidence="1" key="1">
    <citation type="thesis" date="2021" institute="BYU ScholarsArchive" country="Provo, UT, USA">
        <title>Applications of and Algorithms for Genome Assembly and Genomic Analyses with an Emphasis on Marine Teleosts.</title>
        <authorList>
            <person name="Pickett B.D."/>
        </authorList>
    </citation>
    <scope>NUCLEOTIDE SEQUENCE</scope>
    <source>
        <strain evidence="1">HI-2016</strain>
    </source>
</reference>
<gene>
    <name evidence="1" type="ORF">JZ751_016887</name>
</gene>
<sequence length="59" mass="6696">SKITTAIVCLAALQMEVEDLDHFYSTALLCVPNYTIPAIINKMVELSMWRWVRQPAGRS</sequence>
<evidence type="ECO:0000313" key="1">
    <source>
        <dbReference type="EMBL" id="KAG9331861.1"/>
    </source>
</evidence>
<organism evidence="1 2">
    <name type="scientific">Albula glossodonta</name>
    <name type="common">roundjaw bonefish</name>
    <dbReference type="NCBI Taxonomy" id="121402"/>
    <lineage>
        <taxon>Eukaryota</taxon>
        <taxon>Metazoa</taxon>
        <taxon>Chordata</taxon>
        <taxon>Craniata</taxon>
        <taxon>Vertebrata</taxon>
        <taxon>Euteleostomi</taxon>
        <taxon>Actinopterygii</taxon>
        <taxon>Neopterygii</taxon>
        <taxon>Teleostei</taxon>
        <taxon>Albuliformes</taxon>
        <taxon>Albulidae</taxon>
        <taxon>Albula</taxon>
    </lineage>
</organism>
<proteinExistence type="predicted"/>
<feature type="non-terminal residue" evidence="1">
    <location>
        <position position="1"/>
    </location>
</feature>
<dbReference type="Proteomes" id="UP000824540">
    <property type="component" value="Unassembled WGS sequence"/>
</dbReference>
<keyword evidence="2" id="KW-1185">Reference proteome</keyword>